<organism evidence="1 2">
    <name type="scientific">Lysobacter enzymogenes</name>
    <dbReference type="NCBI Taxonomy" id="69"/>
    <lineage>
        <taxon>Bacteria</taxon>
        <taxon>Pseudomonadati</taxon>
        <taxon>Pseudomonadota</taxon>
        <taxon>Gammaproteobacteria</taxon>
        <taxon>Lysobacterales</taxon>
        <taxon>Lysobacteraceae</taxon>
        <taxon>Lysobacter</taxon>
    </lineage>
</organism>
<dbReference type="KEGG" id="lez:GLE_1946"/>
<dbReference type="AlphaFoldDB" id="A0A0S2DFJ5"/>
<accession>A0A0S2DFJ5</accession>
<proteinExistence type="predicted"/>
<evidence type="ECO:0000313" key="1">
    <source>
        <dbReference type="EMBL" id="ALN57297.1"/>
    </source>
</evidence>
<gene>
    <name evidence="1" type="ORF">GLE_1946</name>
</gene>
<evidence type="ECO:0000313" key="2">
    <source>
        <dbReference type="Proteomes" id="UP000061569"/>
    </source>
</evidence>
<name>A0A0S2DFJ5_LYSEN</name>
<dbReference type="PATRIC" id="fig|69.6.peg.1911"/>
<sequence>MDALRGDPRVVVIPACAASRVPGRAGADALDSRGMTGRDGCVIVAVISIALRSGFRMPRAASPLPTLVLLASALLAPFAAAALEPAVATPAAAEPAAAAPAAGIGATARAVSAGIVAGIRQGAQQDRNAKPAQIACARALADDAVAAPVQQVIEASLDAQDRAYLEAFYASPLGVKYQAAMLSNADPDKTFSAEEWAQAKAAMASPAYQKLRAATVSSNPLAAQKIGGVLNPLLGECFKDGDGKGGESGGG</sequence>
<dbReference type="Proteomes" id="UP000061569">
    <property type="component" value="Chromosome"/>
</dbReference>
<protein>
    <submittedName>
        <fullName evidence="1">Uncharacterized protein</fullName>
    </submittedName>
</protein>
<reference evidence="1 2" key="1">
    <citation type="submission" date="2015-11" db="EMBL/GenBank/DDBJ databases">
        <title>Genome sequences of Lysobacter enzymogenes strain C3 and Lysobacter antibioticus ATCC 29479.</title>
        <authorList>
            <person name="Kobayashi D.Y."/>
        </authorList>
    </citation>
    <scope>NUCLEOTIDE SEQUENCE [LARGE SCALE GENOMIC DNA]</scope>
    <source>
        <strain evidence="1 2">C3</strain>
    </source>
</reference>
<dbReference type="EMBL" id="CP013140">
    <property type="protein sequence ID" value="ALN57297.1"/>
    <property type="molecule type" value="Genomic_DNA"/>
</dbReference>